<keyword evidence="2" id="KW-1185">Reference proteome</keyword>
<name>A0ACB9BAH1_ARCLA</name>
<comment type="caution">
    <text evidence="1">The sequence shown here is derived from an EMBL/GenBank/DDBJ whole genome shotgun (WGS) entry which is preliminary data.</text>
</comment>
<dbReference type="Proteomes" id="UP001055879">
    <property type="component" value="Linkage Group LG06"/>
</dbReference>
<reference evidence="1 2" key="2">
    <citation type="journal article" date="2022" name="Mol. Ecol. Resour.">
        <title>The genomes of chicory, endive, great burdock and yacon provide insights into Asteraceae paleo-polyploidization history and plant inulin production.</title>
        <authorList>
            <person name="Fan W."/>
            <person name="Wang S."/>
            <person name="Wang H."/>
            <person name="Wang A."/>
            <person name="Jiang F."/>
            <person name="Liu H."/>
            <person name="Zhao H."/>
            <person name="Xu D."/>
            <person name="Zhang Y."/>
        </authorList>
    </citation>
    <scope>NUCLEOTIDE SEQUENCE [LARGE SCALE GENOMIC DNA]</scope>
    <source>
        <strain evidence="2">cv. Niubang</strain>
    </source>
</reference>
<proteinExistence type="predicted"/>
<gene>
    <name evidence="1" type="ORF">L6452_19835</name>
</gene>
<protein>
    <submittedName>
        <fullName evidence="1">Uncharacterized protein</fullName>
    </submittedName>
</protein>
<accession>A0ACB9BAH1</accession>
<organism evidence="1 2">
    <name type="scientific">Arctium lappa</name>
    <name type="common">Greater burdock</name>
    <name type="synonym">Lappa major</name>
    <dbReference type="NCBI Taxonomy" id="4217"/>
    <lineage>
        <taxon>Eukaryota</taxon>
        <taxon>Viridiplantae</taxon>
        <taxon>Streptophyta</taxon>
        <taxon>Embryophyta</taxon>
        <taxon>Tracheophyta</taxon>
        <taxon>Spermatophyta</taxon>
        <taxon>Magnoliopsida</taxon>
        <taxon>eudicotyledons</taxon>
        <taxon>Gunneridae</taxon>
        <taxon>Pentapetalae</taxon>
        <taxon>asterids</taxon>
        <taxon>campanulids</taxon>
        <taxon>Asterales</taxon>
        <taxon>Asteraceae</taxon>
        <taxon>Carduoideae</taxon>
        <taxon>Cardueae</taxon>
        <taxon>Arctiinae</taxon>
        <taxon>Arctium</taxon>
    </lineage>
</organism>
<evidence type="ECO:0000313" key="2">
    <source>
        <dbReference type="Proteomes" id="UP001055879"/>
    </source>
</evidence>
<dbReference type="EMBL" id="CM042052">
    <property type="protein sequence ID" value="KAI3718950.1"/>
    <property type="molecule type" value="Genomic_DNA"/>
</dbReference>
<reference evidence="2" key="1">
    <citation type="journal article" date="2022" name="Mol. Ecol. Resour.">
        <title>The genomes of chicory, endive, great burdock and yacon provide insights into Asteraceae palaeo-polyploidization history and plant inulin production.</title>
        <authorList>
            <person name="Fan W."/>
            <person name="Wang S."/>
            <person name="Wang H."/>
            <person name="Wang A."/>
            <person name="Jiang F."/>
            <person name="Liu H."/>
            <person name="Zhao H."/>
            <person name="Xu D."/>
            <person name="Zhang Y."/>
        </authorList>
    </citation>
    <scope>NUCLEOTIDE SEQUENCE [LARGE SCALE GENOMIC DNA]</scope>
    <source>
        <strain evidence="2">cv. Niubang</strain>
    </source>
</reference>
<sequence length="305" mass="33342">MASAARVTEKPIAHQNQQQQRQQQILKCPRCDSSNTKFCYYNNYSLSQPRHFCKACKRYWTRGGTLRNVPVGGGCRKNKRTKRTLATTFTSTHAATTSVTVGHNPNPSSNPNLDHAPSSTPTDNNFNPLYGLSQQNSKYPRFDTRVSLTSDTDVSKYNRLYPHMSSFGLGFSSSDPGATVVANHAHDSISFVSSYPSMISGGATSTCTNNPMMASFLASSFQQQPRFLGFAPYGDGGGLAVNDAQMTGTKSRIDWNNNFNGQSHNDQIKAVESSDPCFLWNTAGDDGGEWFDPTSNICSSVPSLI</sequence>
<evidence type="ECO:0000313" key="1">
    <source>
        <dbReference type="EMBL" id="KAI3718950.1"/>
    </source>
</evidence>